<protein>
    <submittedName>
        <fullName evidence="1">Uncharacterized protein</fullName>
    </submittedName>
</protein>
<sequence length="111" mass="11389">MLPQLKIGVNARASVRGVAELLIAHACLQCRVSLYQHRHKDRVTPAGRSFGQQGVQSLGGVGDLGDLRLFVAVAGGVVGQLGPAPERSAARALAVNAFMAGTLRAGSDSSG</sequence>
<organism evidence="1 2">
    <name type="scientific">Mycolicibacter sinensis (strain JDM601)</name>
    <name type="common">Mycobacterium sinense</name>
    <dbReference type="NCBI Taxonomy" id="875328"/>
    <lineage>
        <taxon>Bacteria</taxon>
        <taxon>Bacillati</taxon>
        <taxon>Actinomycetota</taxon>
        <taxon>Actinomycetes</taxon>
        <taxon>Mycobacteriales</taxon>
        <taxon>Mycobacteriaceae</taxon>
        <taxon>Mycolicibacter</taxon>
    </lineage>
</organism>
<dbReference type="RefSeq" id="WP_065025160.1">
    <property type="nucleotide sequence ID" value="NZ_LZMF01000093.1"/>
</dbReference>
<dbReference type="Proteomes" id="UP000093759">
    <property type="component" value="Unassembled WGS sequence"/>
</dbReference>
<evidence type="ECO:0000313" key="1">
    <source>
        <dbReference type="EMBL" id="OBK86340.1"/>
    </source>
</evidence>
<gene>
    <name evidence="1" type="ORF">A5648_05825</name>
</gene>
<reference evidence="2" key="1">
    <citation type="submission" date="2016-06" db="EMBL/GenBank/DDBJ databases">
        <authorList>
            <person name="Sutton G."/>
            <person name="Brinkac L."/>
            <person name="Sanka R."/>
            <person name="Adams M."/>
            <person name="Lau E."/>
            <person name="Garcia-Basteiro A."/>
            <person name="Lopez-Varela E."/>
            <person name="Palencia S."/>
        </authorList>
    </citation>
    <scope>NUCLEOTIDE SEQUENCE [LARGE SCALE GENOMIC DNA]</scope>
    <source>
        <strain evidence="2">1274684.2</strain>
    </source>
</reference>
<dbReference type="EMBL" id="LZMF01000093">
    <property type="protein sequence ID" value="OBK86340.1"/>
    <property type="molecule type" value="Genomic_DNA"/>
</dbReference>
<comment type="caution">
    <text evidence="1">The sequence shown here is derived from an EMBL/GenBank/DDBJ whole genome shotgun (WGS) entry which is preliminary data.</text>
</comment>
<dbReference type="AlphaFoldDB" id="A0A1A3TUM2"/>
<accession>A0A1A3TUM2</accession>
<proteinExistence type="predicted"/>
<name>A0A1A3TUM2_MYCSD</name>
<evidence type="ECO:0000313" key="2">
    <source>
        <dbReference type="Proteomes" id="UP000093759"/>
    </source>
</evidence>